<feature type="domain" description="Helix-turn-helix" evidence="1">
    <location>
        <begin position="12"/>
        <end position="62"/>
    </location>
</feature>
<name>A0A0F6RHY9_CITAM</name>
<dbReference type="SUPFAM" id="SSF46955">
    <property type="entry name" value="Putative DNA-binding domain"/>
    <property type="match status" value="1"/>
</dbReference>
<protein>
    <submittedName>
        <fullName evidence="2">DNA-binding protein</fullName>
    </submittedName>
</protein>
<organism evidence="2 3">
    <name type="scientific">Citrobacter amalonaticus Y19</name>
    <dbReference type="NCBI Taxonomy" id="1261127"/>
    <lineage>
        <taxon>Bacteria</taxon>
        <taxon>Pseudomonadati</taxon>
        <taxon>Pseudomonadota</taxon>
        <taxon>Gammaproteobacteria</taxon>
        <taxon>Enterobacterales</taxon>
        <taxon>Enterobacteriaceae</taxon>
        <taxon>Citrobacter</taxon>
    </lineage>
</organism>
<keyword evidence="2" id="KW-0238">DNA-binding</keyword>
<dbReference type="KEGG" id="cama:F384_24835"/>
<accession>A0A0F6RHY9</accession>
<evidence type="ECO:0000313" key="3">
    <source>
        <dbReference type="Proteomes" id="UP000034085"/>
    </source>
</evidence>
<dbReference type="AlphaFoldDB" id="A0A0F6RHY9"/>
<dbReference type="RefSeq" id="WP_046495857.1">
    <property type="nucleotide sequence ID" value="NZ_CP011132.1"/>
</dbReference>
<evidence type="ECO:0000259" key="1">
    <source>
        <dbReference type="Pfam" id="PF12728"/>
    </source>
</evidence>
<dbReference type="GO" id="GO:0003677">
    <property type="term" value="F:DNA binding"/>
    <property type="evidence" value="ECO:0007669"/>
    <property type="project" value="UniProtKB-KW"/>
</dbReference>
<dbReference type="Proteomes" id="UP000034085">
    <property type="component" value="Chromosome"/>
</dbReference>
<dbReference type="NCBIfam" id="TIGR01764">
    <property type="entry name" value="excise"/>
    <property type="match status" value="1"/>
</dbReference>
<dbReference type="PATRIC" id="fig|1261127.3.peg.5147"/>
<reference evidence="2 3" key="1">
    <citation type="journal article" date="2013" name="Appl. Microbiol. Biotechnol.">
        <title>Glycerol assimilation and production of 1,3-propanediol by Citrobacter amalonaticus Y19.</title>
        <authorList>
            <person name="Ainala S.K."/>
            <person name="Ashok S."/>
            <person name="Ko Y."/>
            <person name="Park S."/>
        </authorList>
    </citation>
    <scope>NUCLEOTIDE SEQUENCE [LARGE SCALE GENOMIC DNA]</scope>
    <source>
        <strain evidence="2 3">Y19</strain>
    </source>
</reference>
<dbReference type="Pfam" id="PF12728">
    <property type="entry name" value="HTH_17"/>
    <property type="match status" value="1"/>
</dbReference>
<evidence type="ECO:0000313" key="2">
    <source>
        <dbReference type="EMBL" id="AKE61565.1"/>
    </source>
</evidence>
<dbReference type="InterPro" id="IPR041657">
    <property type="entry name" value="HTH_17"/>
</dbReference>
<sequence>MNLIDTSSDKKLTRGEAADHLGVLPQTLANWAHTGRVKIPFHKVGRKVIYFKSDLDAYLESTRRTQTV</sequence>
<proteinExistence type="predicted"/>
<dbReference type="InterPro" id="IPR010093">
    <property type="entry name" value="SinI_DNA-bd"/>
</dbReference>
<dbReference type="InterPro" id="IPR009061">
    <property type="entry name" value="DNA-bd_dom_put_sf"/>
</dbReference>
<dbReference type="HOGENOM" id="CLU_140176_9_3_6"/>
<dbReference type="OrthoDB" id="5609458at2"/>
<dbReference type="EMBL" id="CP011132">
    <property type="protein sequence ID" value="AKE61565.1"/>
    <property type="molecule type" value="Genomic_DNA"/>
</dbReference>
<gene>
    <name evidence="2" type="ORF">F384_24835</name>
</gene>